<name>A0A7J4JIH3_9ARCH</name>
<evidence type="ECO:0000313" key="2">
    <source>
        <dbReference type="EMBL" id="MBS3063415.1"/>
    </source>
</evidence>
<dbReference type="Gene3D" id="2.60.120.1140">
    <property type="entry name" value="Protein of unknown function DUF192"/>
    <property type="match status" value="1"/>
</dbReference>
<evidence type="ECO:0000313" key="1">
    <source>
        <dbReference type="EMBL" id="HIH16720.1"/>
    </source>
</evidence>
<dbReference type="EMBL" id="DUGH01000120">
    <property type="protein sequence ID" value="HIH16720.1"/>
    <property type="molecule type" value="Genomic_DNA"/>
</dbReference>
<organism evidence="1 3">
    <name type="scientific">Candidatus Iainarchaeum sp</name>
    <dbReference type="NCBI Taxonomy" id="3101447"/>
    <lineage>
        <taxon>Archaea</taxon>
        <taxon>Candidatus Iainarchaeota</taxon>
        <taxon>Candidatus Iainarchaeia</taxon>
        <taxon>Candidatus Iainarchaeales</taxon>
        <taxon>Candidatus Iainarchaeaceae</taxon>
        <taxon>Candidatus Iainarchaeum</taxon>
    </lineage>
</organism>
<evidence type="ECO:0000313" key="3">
    <source>
        <dbReference type="Proteomes" id="UP000564964"/>
    </source>
</evidence>
<reference evidence="2" key="2">
    <citation type="submission" date="2021-03" db="EMBL/GenBank/DDBJ databases">
        <authorList>
            <person name="Jaffe A."/>
        </authorList>
    </citation>
    <scope>NUCLEOTIDE SEQUENCE</scope>
    <source>
        <strain evidence="2">RIFCSPLOWO2_01_FULL_58_19</strain>
    </source>
</reference>
<dbReference type="AlphaFoldDB" id="A0A7J4JIH3"/>
<dbReference type="PANTHER" id="PTHR37953">
    <property type="entry name" value="UPF0127 PROTEIN MJ1496"/>
    <property type="match status" value="1"/>
</dbReference>
<dbReference type="Proteomes" id="UP000564964">
    <property type="component" value="Unassembled WGS sequence"/>
</dbReference>
<comment type="caution">
    <text evidence="1">The sequence shown here is derived from an EMBL/GenBank/DDBJ whole genome shotgun (WGS) entry which is preliminary data.</text>
</comment>
<dbReference type="Pfam" id="PF02643">
    <property type="entry name" value="DUF192"/>
    <property type="match status" value="1"/>
</dbReference>
<dbReference type="PROSITE" id="PS51257">
    <property type="entry name" value="PROKAR_LIPOPROTEIN"/>
    <property type="match status" value="1"/>
</dbReference>
<gene>
    <name evidence="1" type="ORF">HA252_04915</name>
    <name evidence="2" type="ORF">J4203_06090</name>
</gene>
<sequence length="162" mass="17748">MRETLALLAFFALLSGCLQPAFNGEPGEFVPRACASMDKCIRLEVVSTPAGLREGLMHRPGLEKNTGLLLVFPVEAKHAIWMKDMRFPIDILWLDSTGKIMALEENLPPCRQEPCEVFAPSTPARYALEVPAGYARENGLKTGKTIELSLLADQGTHAELPA</sequence>
<dbReference type="InterPro" id="IPR038695">
    <property type="entry name" value="Saro_0823-like_sf"/>
</dbReference>
<dbReference type="EMBL" id="JAGVWE010000005">
    <property type="protein sequence ID" value="MBS3063415.1"/>
    <property type="molecule type" value="Genomic_DNA"/>
</dbReference>
<dbReference type="PANTHER" id="PTHR37953:SF1">
    <property type="entry name" value="UPF0127 PROTEIN MJ1496"/>
    <property type="match status" value="1"/>
</dbReference>
<accession>A0A7J4JIH3</accession>
<reference evidence="3" key="1">
    <citation type="journal article" date="2020" name="bioRxiv">
        <title>A rank-normalized archaeal taxonomy based on genome phylogeny resolves widespread incomplete and uneven classifications.</title>
        <authorList>
            <person name="Rinke C."/>
            <person name="Chuvochina M."/>
            <person name="Mussig A.J."/>
            <person name="Chaumeil P.-A."/>
            <person name="Waite D.W."/>
            <person name="Whitman W.B."/>
            <person name="Parks D.H."/>
            <person name="Hugenholtz P."/>
        </authorList>
    </citation>
    <scope>NUCLEOTIDE SEQUENCE [LARGE SCALE GENOMIC DNA]</scope>
</reference>
<protein>
    <submittedName>
        <fullName evidence="1">DUF192 domain-containing protein</fullName>
    </submittedName>
</protein>
<dbReference type="Proteomes" id="UP000678237">
    <property type="component" value="Unassembled WGS sequence"/>
</dbReference>
<dbReference type="InterPro" id="IPR003795">
    <property type="entry name" value="DUF192"/>
</dbReference>
<reference evidence="2" key="3">
    <citation type="submission" date="2021-05" db="EMBL/GenBank/DDBJ databases">
        <title>Protein family content uncovers lineage relationships and bacterial pathway maintenance mechanisms in DPANN archaea.</title>
        <authorList>
            <person name="Castelle C.J."/>
            <person name="Meheust R."/>
            <person name="Jaffe A.L."/>
            <person name="Seitz K."/>
            <person name="Gong X."/>
            <person name="Baker B.J."/>
            <person name="Banfield J.F."/>
        </authorList>
    </citation>
    <scope>NUCLEOTIDE SEQUENCE</scope>
    <source>
        <strain evidence="2">RIFCSPLOWO2_01_FULL_58_19</strain>
    </source>
</reference>
<proteinExistence type="predicted"/>